<evidence type="ECO:0000256" key="5">
    <source>
        <dbReference type="ARBA" id="ARBA00023136"/>
    </source>
</evidence>
<feature type="transmembrane region" description="Helical" evidence="7">
    <location>
        <begin position="331"/>
        <end position="357"/>
    </location>
</feature>
<feature type="domain" description="MacB-like periplasmic core" evidence="9">
    <location>
        <begin position="21"/>
        <end position="247"/>
    </location>
</feature>
<dbReference type="Pfam" id="PF02687">
    <property type="entry name" value="FtsX"/>
    <property type="match status" value="1"/>
</dbReference>
<dbReference type="InterPro" id="IPR050250">
    <property type="entry name" value="Macrolide_Exporter_MacB"/>
</dbReference>
<gene>
    <name evidence="10" type="ORF">COU00_01030</name>
</gene>
<keyword evidence="5 7" id="KW-0472">Membrane</keyword>
<dbReference type="AlphaFoldDB" id="A0A2M6WML1"/>
<evidence type="ECO:0000256" key="2">
    <source>
        <dbReference type="ARBA" id="ARBA00022475"/>
    </source>
</evidence>
<keyword evidence="4 7" id="KW-1133">Transmembrane helix</keyword>
<dbReference type="InterPro" id="IPR003838">
    <property type="entry name" value="ABC3_permease_C"/>
</dbReference>
<comment type="subcellular location">
    <subcellularLocation>
        <location evidence="1">Cell membrane</location>
        <topology evidence="1">Multi-pass membrane protein</topology>
    </subcellularLocation>
</comment>
<keyword evidence="3 7" id="KW-0812">Transmembrane</keyword>
<comment type="caution">
    <text evidence="10">The sequence shown here is derived from an EMBL/GenBank/DDBJ whole genome shotgun (WGS) entry which is preliminary data.</text>
</comment>
<protein>
    <submittedName>
        <fullName evidence="10">Multidrug ABC transporter substrate-binding protein</fullName>
    </submittedName>
</protein>
<evidence type="ECO:0000256" key="1">
    <source>
        <dbReference type="ARBA" id="ARBA00004651"/>
    </source>
</evidence>
<dbReference type="InterPro" id="IPR025857">
    <property type="entry name" value="MacB_PCD"/>
</dbReference>
<feature type="transmembrane region" description="Helical" evidence="7">
    <location>
        <begin position="23"/>
        <end position="42"/>
    </location>
</feature>
<accession>A0A2M6WML1</accession>
<evidence type="ECO:0000313" key="10">
    <source>
        <dbReference type="EMBL" id="PIT94029.1"/>
    </source>
</evidence>
<feature type="transmembrane region" description="Helical" evidence="7">
    <location>
        <begin position="284"/>
        <end position="310"/>
    </location>
</feature>
<evidence type="ECO:0000256" key="4">
    <source>
        <dbReference type="ARBA" id="ARBA00022989"/>
    </source>
</evidence>
<dbReference type="Proteomes" id="UP000229335">
    <property type="component" value="Unassembled WGS sequence"/>
</dbReference>
<evidence type="ECO:0000313" key="11">
    <source>
        <dbReference type="Proteomes" id="UP000229335"/>
    </source>
</evidence>
<comment type="similarity">
    <text evidence="6">Belongs to the ABC-4 integral membrane protein family.</text>
</comment>
<proteinExistence type="inferred from homology"/>
<dbReference type="PANTHER" id="PTHR30572:SF4">
    <property type="entry name" value="ABC TRANSPORTER PERMEASE YTRF"/>
    <property type="match status" value="1"/>
</dbReference>
<name>A0A2M6WML1_9BACT</name>
<evidence type="ECO:0000259" key="9">
    <source>
        <dbReference type="Pfam" id="PF12704"/>
    </source>
</evidence>
<dbReference type="PANTHER" id="PTHR30572">
    <property type="entry name" value="MEMBRANE COMPONENT OF TRANSPORTER-RELATED"/>
    <property type="match status" value="1"/>
</dbReference>
<evidence type="ECO:0000256" key="6">
    <source>
        <dbReference type="ARBA" id="ARBA00038076"/>
    </source>
</evidence>
<evidence type="ECO:0000259" key="8">
    <source>
        <dbReference type="Pfam" id="PF02687"/>
    </source>
</evidence>
<reference evidence="11" key="1">
    <citation type="submission" date="2017-09" db="EMBL/GenBank/DDBJ databases">
        <title>Depth-based differentiation of microbial function through sediment-hosted aquifers and enrichment of novel symbionts in the deep terrestrial subsurface.</title>
        <authorList>
            <person name="Probst A.J."/>
            <person name="Ladd B."/>
            <person name="Jarett J.K."/>
            <person name="Geller-Mcgrath D.E."/>
            <person name="Sieber C.M.K."/>
            <person name="Emerson J.B."/>
            <person name="Anantharaman K."/>
            <person name="Thomas B.C."/>
            <person name="Malmstrom R."/>
            <person name="Stieglmeier M."/>
            <person name="Klingl A."/>
            <person name="Woyke T."/>
            <person name="Ryan C.M."/>
            <person name="Banfield J.F."/>
        </authorList>
    </citation>
    <scope>NUCLEOTIDE SEQUENCE [LARGE SCALE GENOMIC DNA]</scope>
</reference>
<dbReference type="EMBL" id="PFAS01000014">
    <property type="protein sequence ID" value="PIT94029.1"/>
    <property type="molecule type" value="Genomic_DNA"/>
</dbReference>
<dbReference type="GO" id="GO:0005886">
    <property type="term" value="C:plasma membrane"/>
    <property type="evidence" value="ECO:0007669"/>
    <property type="project" value="UniProtKB-SubCell"/>
</dbReference>
<dbReference type="GO" id="GO:0022857">
    <property type="term" value="F:transmembrane transporter activity"/>
    <property type="evidence" value="ECO:0007669"/>
    <property type="project" value="TreeGrafter"/>
</dbReference>
<evidence type="ECO:0000256" key="3">
    <source>
        <dbReference type="ARBA" id="ARBA00022692"/>
    </source>
</evidence>
<dbReference type="Pfam" id="PF12704">
    <property type="entry name" value="MacB_PCD"/>
    <property type="match status" value="1"/>
</dbReference>
<sequence length="408" mass="42727">MKIADVTQETCAAISSNKIRSGLTILGIIIGISSVIAMVAIGQGAQSSVQSSIESIGSNLIIVRPGAQRGPGFQVSSGRGSARTLTQADADAIMQEVSLAKAVAPEFSGRYQVTSKGKNTNTSITGATASYPGVKNIEIDHGSFISDQNILGLSKVAVLGPTARDDLFGEGAEDMVGQAIRINGMEFKVIGITVAKGGTGFGSQDDMIYIPLTSAQKFLAGENYVTTINVQAESSDSMSEIQQQITDLLLARHNITDAANPDFNIMNQADILATASSVTETFTILLAAIAGISLVVGGIGIMNMMLTTVTERTREIGLRKAIGAKRLDISLQFLIEAIALTFIGGAIGIVLGWAVAFGVEYFGFTQTKVTTASVLLAFGVSAAIGIVFGYYPARRAANLNPIEALRYE</sequence>
<feature type="transmembrane region" description="Helical" evidence="7">
    <location>
        <begin position="369"/>
        <end position="391"/>
    </location>
</feature>
<feature type="domain" description="ABC3 transporter permease C-terminal" evidence="8">
    <location>
        <begin position="288"/>
        <end position="401"/>
    </location>
</feature>
<organism evidence="10 11">
    <name type="scientific">Candidatus Falkowbacteria bacterium CG10_big_fil_rev_8_21_14_0_10_43_11</name>
    <dbReference type="NCBI Taxonomy" id="1974568"/>
    <lineage>
        <taxon>Bacteria</taxon>
        <taxon>Candidatus Falkowiibacteriota</taxon>
    </lineage>
</organism>
<keyword evidence="2" id="KW-1003">Cell membrane</keyword>
<evidence type="ECO:0000256" key="7">
    <source>
        <dbReference type="SAM" id="Phobius"/>
    </source>
</evidence>